<gene>
    <name evidence="2" type="ORF">PLEPLA_LOCUS20873</name>
</gene>
<sequence length="205" mass="22239">MKARGKKELRCSQPPAPMDPGVRWSSWILQLRDKAPDGLRHSQSGQKLHNMIIHGFTSPDISVVGSQEKVQSSRGDVCISRVKAAFKVLGLIDISFPQLLPDLTSPPRQQTDVGAVAEVIREKGPTRRPEWPPLTAVPGPLQRPPSAPAREVHRMRTSGPHTEPPAAAGEKGDGATAPQPRTVPSVLTTNITSANDIGESQVYYR</sequence>
<feature type="region of interest" description="Disordered" evidence="1">
    <location>
        <begin position="122"/>
        <end position="205"/>
    </location>
</feature>
<dbReference type="AlphaFoldDB" id="A0A9N7ULS2"/>
<evidence type="ECO:0000313" key="2">
    <source>
        <dbReference type="EMBL" id="CAB1432787.1"/>
    </source>
</evidence>
<name>A0A9N7ULS2_PLEPL</name>
<evidence type="ECO:0000256" key="1">
    <source>
        <dbReference type="SAM" id="MobiDB-lite"/>
    </source>
</evidence>
<proteinExistence type="predicted"/>
<comment type="caution">
    <text evidence="2">The sequence shown here is derived from an EMBL/GenBank/DDBJ whole genome shotgun (WGS) entry which is preliminary data.</text>
</comment>
<protein>
    <submittedName>
        <fullName evidence="2">Uncharacterized protein</fullName>
    </submittedName>
</protein>
<accession>A0A9N7ULS2</accession>
<reference evidence="2" key="1">
    <citation type="submission" date="2020-03" db="EMBL/GenBank/DDBJ databases">
        <authorList>
            <person name="Weist P."/>
        </authorList>
    </citation>
    <scope>NUCLEOTIDE SEQUENCE</scope>
</reference>
<dbReference type="EMBL" id="CADEAL010001477">
    <property type="protein sequence ID" value="CAB1432787.1"/>
    <property type="molecule type" value="Genomic_DNA"/>
</dbReference>
<organism evidence="2 3">
    <name type="scientific">Pleuronectes platessa</name>
    <name type="common">European plaice</name>
    <dbReference type="NCBI Taxonomy" id="8262"/>
    <lineage>
        <taxon>Eukaryota</taxon>
        <taxon>Metazoa</taxon>
        <taxon>Chordata</taxon>
        <taxon>Craniata</taxon>
        <taxon>Vertebrata</taxon>
        <taxon>Euteleostomi</taxon>
        <taxon>Actinopterygii</taxon>
        <taxon>Neopterygii</taxon>
        <taxon>Teleostei</taxon>
        <taxon>Neoteleostei</taxon>
        <taxon>Acanthomorphata</taxon>
        <taxon>Carangaria</taxon>
        <taxon>Pleuronectiformes</taxon>
        <taxon>Pleuronectoidei</taxon>
        <taxon>Pleuronectidae</taxon>
        <taxon>Pleuronectes</taxon>
    </lineage>
</organism>
<evidence type="ECO:0000313" key="3">
    <source>
        <dbReference type="Proteomes" id="UP001153269"/>
    </source>
</evidence>
<feature type="compositionally biased region" description="Polar residues" evidence="1">
    <location>
        <begin position="185"/>
        <end position="195"/>
    </location>
</feature>
<keyword evidence="3" id="KW-1185">Reference proteome</keyword>
<dbReference type="Proteomes" id="UP001153269">
    <property type="component" value="Unassembled WGS sequence"/>
</dbReference>